<dbReference type="CDD" id="cd18186">
    <property type="entry name" value="BTB_POZ_ZBTB_KLHL-like"/>
    <property type="match status" value="1"/>
</dbReference>
<gene>
    <name evidence="2" type="ORF">AFUS01_LOCUS39626</name>
</gene>
<dbReference type="Proteomes" id="UP000708208">
    <property type="component" value="Unassembled WGS sequence"/>
</dbReference>
<proteinExistence type="predicted"/>
<sequence length="117" mass="13565">MAKTGTAVNMHCLRRDKHKDIQEEACEHLLRSRRDTGDVTLNSNDGKTFLAHKMILWARSRWFREKLEAGAASITLIDVTGDQLVQLIDLLYREHCNVPDYQYEELSRICETYGINI</sequence>
<dbReference type="Pfam" id="PF00651">
    <property type="entry name" value="BTB"/>
    <property type="match status" value="1"/>
</dbReference>
<dbReference type="OrthoDB" id="6162401at2759"/>
<evidence type="ECO:0000313" key="3">
    <source>
        <dbReference type="Proteomes" id="UP000708208"/>
    </source>
</evidence>
<dbReference type="AlphaFoldDB" id="A0A8J2PVI5"/>
<organism evidence="2 3">
    <name type="scientific">Allacma fusca</name>
    <dbReference type="NCBI Taxonomy" id="39272"/>
    <lineage>
        <taxon>Eukaryota</taxon>
        <taxon>Metazoa</taxon>
        <taxon>Ecdysozoa</taxon>
        <taxon>Arthropoda</taxon>
        <taxon>Hexapoda</taxon>
        <taxon>Collembola</taxon>
        <taxon>Symphypleona</taxon>
        <taxon>Sminthuridae</taxon>
        <taxon>Allacma</taxon>
    </lineage>
</organism>
<feature type="domain" description="BTB" evidence="1">
    <location>
        <begin position="37"/>
        <end position="100"/>
    </location>
</feature>
<evidence type="ECO:0000313" key="2">
    <source>
        <dbReference type="EMBL" id="CAG7829782.1"/>
    </source>
</evidence>
<dbReference type="PROSITE" id="PS50097">
    <property type="entry name" value="BTB"/>
    <property type="match status" value="1"/>
</dbReference>
<reference evidence="2" key="1">
    <citation type="submission" date="2021-06" db="EMBL/GenBank/DDBJ databases">
        <authorList>
            <person name="Hodson N. C."/>
            <person name="Mongue J. A."/>
            <person name="Jaron S. K."/>
        </authorList>
    </citation>
    <scope>NUCLEOTIDE SEQUENCE</scope>
</reference>
<evidence type="ECO:0000259" key="1">
    <source>
        <dbReference type="PROSITE" id="PS50097"/>
    </source>
</evidence>
<dbReference type="InterPro" id="IPR000210">
    <property type="entry name" value="BTB/POZ_dom"/>
</dbReference>
<comment type="caution">
    <text evidence="2">The sequence shown here is derived from an EMBL/GenBank/DDBJ whole genome shotgun (WGS) entry which is preliminary data.</text>
</comment>
<protein>
    <recommendedName>
        <fullName evidence="1">BTB domain-containing protein</fullName>
    </recommendedName>
</protein>
<keyword evidence="3" id="KW-1185">Reference proteome</keyword>
<accession>A0A8J2PVI5</accession>
<name>A0A8J2PVI5_9HEXA</name>
<dbReference type="EMBL" id="CAJVCH010552884">
    <property type="protein sequence ID" value="CAG7829782.1"/>
    <property type="molecule type" value="Genomic_DNA"/>
</dbReference>